<dbReference type="Pfam" id="PF02104">
    <property type="entry name" value="SURF1"/>
    <property type="match status" value="1"/>
</dbReference>
<evidence type="ECO:0000256" key="1">
    <source>
        <dbReference type="ARBA" id="ARBA00004370"/>
    </source>
</evidence>
<comment type="subcellular location">
    <subcellularLocation>
        <location evidence="6">Cell membrane</location>
        <topology evidence="6">Multi-pass membrane protein</topology>
    </subcellularLocation>
    <subcellularLocation>
        <location evidence="1">Membrane</location>
    </subcellularLocation>
</comment>
<evidence type="ECO:0000256" key="2">
    <source>
        <dbReference type="ARBA" id="ARBA00007165"/>
    </source>
</evidence>
<keyword evidence="3 6" id="KW-0812">Transmembrane</keyword>
<dbReference type="EMBL" id="CP072110">
    <property type="protein sequence ID" value="QTH62924.1"/>
    <property type="molecule type" value="Genomic_DNA"/>
</dbReference>
<evidence type="ECO:0000313" key="8">
    <source>
        <dbReference type="Proteomes" id="UP000682739"/>
    </source>
</evidence>
<dbReference type="InterPro" id="IPR045214">
    <property type="entry name" value="Surf1/Surf4"/>
</dbReference>
<evidence type="ECO:0000256" key="3">
    <source>
        <dbReference type="ARBA" id="ARBA00022692"/>
    </source>
</evidence>
<dbReference type="PANTHER" id="PTHR23427:SF2">
    <property type="entry name" value="SURFEIT LOCUS PROTEIN 1"/>
    <property type="match status" value="1"/>
</dbReference>
<sequence>MIKGRTFKLSFWPLVITLTAFVILCKLGLWQLERAKEKQRLIAEQQVAVPLTEDGLLDKLQRNDISELNFRNTKFEAHFFREQQWLLDNKVFQGKVGYELVVPARVAVTEQVVLVSLGWWPAGSSRGELPKIELPPVLTVAGLIKASDFDTFTLGESQPEQGYPMRVQALSTIIEYSHPQSVIPIVVFAESNTIKGHPRLYTPVVMPPEKHQAYALQWFLLAFFSLVVFFAASLRKAT</sequence>
<evidence type="ECO:0000256" key="4">
    <source>
        <dbReference type="ARBA" id="ARBA00022989"/>
    </source>
</evidence>
<evidence type="ECO:0000256" key="5">
    <source>
        <dbReference type="ARBA" id="ARBA00023136"/>
    </source>
</evidence>
<feature type="transmembrane region" description="Helical" evidence="6">
    <location>
        <begin position="215"/>
        <end position="234"/>
    </location>
</feature>
<keyword evidence="4 6" id="KW-1133">Transmembrane helix</keyword>
<accession>A0A975HJ77</accession>
<protein>
    <recommendedName>
        <fullName evidence="6">SURF1-like protein</fullName>
    </recommendedName>
</protein>
<dbReference type="PROSITE" id="PS50895">
    <property type="entry name" value="SURF1"/>
    <property type="match status" value="1"/>
</dbReference>
<proteinExistence type="inferred from homology"/>
<keyword evidence="5 6" id="KW-0472">Membrane</keyword>
<keyword evidence="8" id="KW-1185">Reference proteome</keyword>
<feature type="transmembrane region" description="Helical" evidence="6">
    <location>
        <begin position="12"/>
        <end position="32"/>
    </location>
</feature>
<dbReference type="KEGG" id="psym:J1N51_09135"/>
<reference evidence="7" key="1">
    <citation type="submission" date="2021-03" db="EMBL/GenBank/DDBJ databases">
        <title>Description of Psychrosphaera ytuae sp. nov. isolated from deep sea sediment of South China Sea.</title>
        <authorList>
            <person name="Zhang J."/>
            <person name="Xu X.-D."/>
        </authorList>
    </citation>
    <scope>NUCLEOTIDE SEQUENCE</scope>
    <source>
        <strain evidence="7">MTZ26</strain>
    </source>
</reference>
<dbReference type="CDD" id="cd06662">
    <property type="entry name" value="SURF1"/>
    <property type="match status" value="1"/>
</dbReference>
<dbReference type="Proteomes" id="UP000682739">
    <property type="component" value="Chromosome"/>
</dbReference>
<gene>
    <name evidence="7" type="ORF">J1N51_09135</name>
</gene>
<dbReference type="GO" id="GO:0005886">
    <property type="term" value="C:plasma membrane"/>
    <property type="evidence" value="ECO:0007669"/>
    <property type="project" value="UniProtKB-SubCell"/>
</dbReference>
<keyword evidence="6" id="KW-1003">Cell membrane</keyword>
<dbReference type="AlphaFoldDB" id="A0A975HJ77"/>
<dbReference type="InterPro" id="IPR002994">
    <property type="entry name" value="Surf1/Shy1"/>
</dbReference>
<evidence type="ECO:0000313" key="7">
    <source>
        <dbReference type="EMBL" id="QTH62924.1"/>
    </source>
</evidence>
<organism evidence="7 8">
    <name type="scientific">Psychrosphaera ytuae</name>
    <dbReference type="NCBI Taxonomy" id="2820710"/>
    <lineage>
        <taxon>Bacteria</taxon>
        <taxon>Pseudomonadati</taxon>
        <taxon>Pseudomonadota</taxon>
        <taxon>Gammaproteobacteria</taxon>
        <taxon>Alteromonadales</taxon>
        <taxon>Pseudoalteromonadaceae</taxon>
        <taxon>Psychrosphaera</taxon>
    </lineage>
</organism>
<evidence type="ECO:0000256" key="6">
    <source>
        <dbReference type="RuleBase" id="RU363076"/>
    </source>
</evidence>
<dbReference type="PANTHER" id="PTHR23427">
    <property type="entry name" value="SURFEIT LOCUS PROTEIN"/>
    <property type="match status" value="1"/>
</dbReference>
<comment type="similarity">
    <text evidence="2 6">Belongs to the SURF1 family.</text>
</comment>
<dbReference type="RefSeq" id="WP_208830609.1">
    <property type="nucleotide sequence ID" value="NZ_CP072110.1"/>
</dbReference>
<name>A0A975HJ77_9GAMM</name>